<accession>A0ABT1VX48</accession>
<dbReference type="EMBL" id="JAMZEJ010000005">
    <property type="protein sequence ID" value="MCQ8240918.1"/>
    <property type="molecule type" value="Genomic_DNA"/>
</dbReference>
<dbReference type="Proteomes" id="UP001524547">
    <property type="component" value="Unassembled WGS sequence"/>
</dbReference>
<dbReference type="SUPFAM" id="SSF74650">
    <property type="entry name" value="Galactose mutarotase-like"/>
    <property type="match status" value="1"/>
</dbReference>
<sequence>MLELRAENSVLVVLPEVGGAIGSWERAGHAILHPVSDPNLVAQKLRAVAAYPLIPFSNRVGYARFEFGGETFELARNFAGEPHAIHGNAWERSWTVAHREPARAVLSLDHAPPEDPAEQWPFRYRATIDYRLRDDGLSVILRVENTDRRPQPVGLGFHPFYPRTTEVELGFAADSVLIAGPDSLPAEQVAVEGEWRFSPMRPLDGPPLDNCFRGWDGSAFMRWPDRGYALTLTASEPLRHLVVFSPPGKDYFAVEPASNMTDAIHHPDDPNRGLVLLKPGEAVEATVEFALARL</sequence>
<evidence type="ECO:0000313" key="2">
    <source>
        <dbReference type="Proteomes" id="UP001524547"/>
    </source>
</evidence>
<organism evidence="1 2">
    <name type="scientific">Rhizosaccharibacter radicis</name>
    <dbReference type="NCBI Taxonomy" id="2782605"/>
    <lineage>
        <taxon>Bacteria</taxon>
        <taxon>Pseudomonadati</taxon>
        <taxon>Pseudomonadota</taxon>
        <taxon>Alphaproteobacteria</taxon>
        <taxon>Acetobacterales</taxon>
        <taxon>Acetobacteraceae</taxon>
        <taxon>Rhizosaccharibacter</taxon>
    </lineage>
</organism>
<keyword evidence="2" id="KW-1185">Reference proteome</keyword>
<gene>
    <name evidence="1" type="ORF">NFI88_08730</name>
</gene>
<dbReference type="InterPro" id="IPR008183">
    <property type="entry name" value="Aldose_1/G6P_1-epimerase"/>
</dbReference>
<reference evidence="1 2" key="1">
    <citation type="submission" date="2022-06" db="EMBL/GenBank/DDBJ databases">
        <title>Rhizosaccharibacter gen. nov. sp. nov. KSS12, endophytic bacteria isolated from sugarcane.</title>
        <authorList>
            <person name="Pitiwittayakul N."/>
        </authorList>
    </citation>
    <scope>NUCLEOTIDE SEQUENCE [LARGE SCALE GENOMIC DNA]</scope>
    <source>
        <strain evidence="1 2">KSS12</strain>
    </source>
</reference>
<evidence type="ECO:0000313" key="1">
    <source>
        <dbReference type="EMBL" id="MCQ8240918.1"/>
    </source>
</evidence>
<dbReference type="RefSeq" id="WP_422919668.1">
    <property type="nucleotide sequence ID" value="NZ_JAMZEJ010000005.1"/>
</dbReference>
<dbReference type="Gene3D" id="2.70.98.10">
    <property type="match status" value="1"/>
</dbReference>
<dbReference type="CDD" id="cd09021">
    <property type="entry name" value="Aldose_epim_Ec_YphB"/>
    <property type="match status" value="1"/>
</dbReference>
<dbReference type="InterPro" id="IPR014718">
    <property type="entry name" value="GH-type_carb-bd"/>
</dbReference>
<protein>
    <submittedName>
        <fullName evidence="1">Aldose 1-epimerase</fullName>
    </submittedName>
</protein>
<name>A0ABT1VX48_9PROT</name>
<comment type="caution">
    <text evidence="1">The sequence shown here is derived from an EMBL/GenBank/DDBJ whole genome shotgun (WGS) entry which is preliminary data.</text>
</comment>
<proteinExistence type="predicted"/>
<dbReference type="Pfam" id="PF01263">
    <property type="entry name" value="Aldose_epim"/>
    <property type="match status" value="1"/>
</dbReference>
<dbReference type="InterPro" id="IPR011013">
    <property type="entry name" value="Gal_mutarotase_sf_dom"/>
</dbReference>